<reference evidence="2 3" key="1">
    <citation type="submission" date="2016-11" db="EMBL/GenBank/DDBJ databases">
        <authorList>
            <person name="Jaros S."/>
            <person name="Januszkiewicz K."/>
            <person name="Wedrychowicz H."/>
        </authorList>
    </citation>
    <scope>NUCLEOTIDE SEQUENCE [LARGE SCALE GENOMIC DNA]</scope>
    <source>
        <strain evidence="2 3">DSM 5091</strain>
    </source>
</reference>
<gene>
    <name evidence="2" type="ORF">SAMN02745165_02144</name>
</gene>
<keyword evidence="3" id="KW-1185">Reference proteome</keyword>
<dbReference type="AlphaFoldDB" id="A0A1M6IKK6"/>
<dbReference type="EMBL" id="FQZT01000007">
    <property type="protein sequence ID" value="SHJ34944.1"/>
    <property type="molecule type" value="Genomic_DNA"/>
</dbReference>
<proteinExistence type="predicted"/>
<organism evidence="2 3">
    <name type="scientific">Malonomonas rubra DSM 5091</name>
    <dbReference type="NCBI Taxonomy" id="1122189"/>
    <lineage>
        <taxon>Bacteria</taxon>
        <taxon>Pseudomonadati</taxon>
        <taxon>Thermodesulfobacteriota</taxon>
        <taxon>Desulfuromonadia</taxon>
        <taxon>Desulfuromonadales</taxon>
        <taxon>Geopsychrobacteraceae</taxon>
        <taxon>Malonomonas</taxon>
    </lineage>
</organism>
<keyword evidence="1" id="KW-0472">Membrane</keyword>
<dbReference type="STRING" id="1122189.SAMN02745165_02144"/>
<name>A0A1M6IKK6_MALRU</name>
<protein>
    <submittedName>
        <fullName evidence="2">Type IV pilus assembly protein PilV</fullName>
    </submittedName>
</protein>
<dbReference type="NCBIfam" id="TIGR02532">
    <property type="entry name" value="IV_pilin_GFxxxE"/>
    <property type="match status" value="1"/>
</dbReference>
<dbReference type="OrthoDB" id="5432521at2"/>
<keyword evidence="1" id="KW-0812">Transmembrane</keyword>
<accession>A0A1M6IKK6</accession>
<feature type="transmembrane region" description="Helical" evidence="1">
    <location>
        <begin position="16"/>
        <end position="38"/>
    </location>
</feature>
<dbReference type="Pfam" id="PF07963">
    <property type="entry name" value="N_methyl"/>
    <property type="match status" value="1"/>
</dbReference>
<evidence type="ECO:0000313" key="2">
    <source>
        <dbReference type="EMBL" id="SHJ34944.1"/>
    </source>
</evidence>
<dbReference type="Proteomes" id="UP000184171">
    <property type="component" value="Unassembled WGS sequence"/>
</dbReference>
<evidence type="ECO:0000313" key="3">
    <source>
        <dbReference type="Proteomes" id="UP000184171"/>
    </source>
</evidence>
<sequence length="144" mass="15492">MSNRCANDNGYTLVEVLIALTIFSVGLLAIAGLQINAIRYNSGSNLRTSTTAMAQGVMEQVMSLPSDNPLFRTAGTNVVSIDPNDSDGDGDATTLRLQGAGFFTANWVVTVDWQGITGLSRIDVNVQENSGRTITLTNFKRYNL</sequence>
<dbReference type="RefSeq" id="WP_072908727.1">
    <property type="nucleotide sequence ID" value="NZ_FQZT01000007.1"/>
</dbReference>
<keyword evidence="1" id="KW-1133">Transmembrane helix</keyword>
<evidence type="ECO:0000256" key="1">
    <source>
        <dbReference type="SAM" id="Phobius"/>
    </source>
</evidence>
<dbReference type="InterPro" id="IPR012902">
    <property type="entry name" value="N_methyl_site"/>
</dbReference>